<dbReference type="PROSITE" id="PS50977">
    <property type="entry name" value="HTH_TETR_2"/>
    <property type="match status" value="1"/>
</dbReference>
<accession>A0A6J7FVI7</accession>
<reference evidence="5" key="1">
    <citation type="submission" date="2020-05" db="EMBL/GenBank/DDBJ databases">
        <authorList>
            <person name="Chiriac C."/>
            <person name="Salcher M."/>
            <person name="Ghai R."/>
            <person name="Kavagutti S V."/>
        </authorList>
    </citation>
    <scope>NUCLEOTIDE SEQUENCE</scope>
</reference>
<organism evidence="5">
    <name type="scientific">freshwater metagenome</name>
    <dbReference type="NCBI Taxonomy" id="449393"/>
    <lineage>
        <taxon>unclassified sequences</taxon>
        <taxon>metagenomes</taxon>
        <taxon>ecological metagenomes</taxon>
    </lineage>
</organism>
<dbReference type="InterPro" id="IPR001647">
    <property type="entry name" value="HTH_TetR"/>
</dbReference>
<dbReference type="PANTHER" id="PTHR30055">
    <property type="entry name" value="HTH-TYPE TRANSCRIPTIONAL REGULATOR RUTR"/>
    <property type="match status" value="1"/>
</dbReference>
<evidence type="ECO:0000313" key="5">
    <source>
        <dbReference type="EMBL" id="CAB4899501.1"/>
    </source>
</evidence>
<dbReference type="PRINTS" id="PR00455">
    <property type="entry name" value="HTHTETR"/>
</dbReference>
<keyword evidence="2" id="KW-0238">DNA-binding</keyword>
<dbReference type="EMBL" id="CAFBMK010000016">
    <property type="protein sequence ID" value="CAB4899501.1"/>
    <property type="molecule type" value="Genomic_DNA"/>
</dbReference>
<evidence type="ECO:0000256" key="3">
    <source>
        <dbReference type="ARBA" id="ARBA00023163"/>
    </source>
</evidence>
<dbReference type="Pfam" id="PF00440">
    <property type="entry name" value="TetR_N"/>
    <property type="match status" value="1"/>
</dbReference>
<dbReference type="GO" id="GO:0000976">
    <property type="term" value="F:transcription cis-regulatory region binding"/>
    <property type="evidence" value="ECO:0007669"/>
    <property type="project" value="TreeGrafter"/>
</dbReference>
<protein>
    <submittedName>
        <fullName evidence="5">Unannotated protein</fullName>
    </submittedName>
</protein>
<proteinExistence type="predicted"/>
<name>A0A6J7FVI7_9ZZZZ</name>
<gene>
    <name evidence="5" type="ORF">UFOPK3564_00487</name>
</gene>
<dbReference type="InterPro" id="IPR036271">
    <property type="entry name" value="Tet_transcr_reg_TetR-rel_C_sf"/>
</dbReference>
<keyword evidence="1" id="KW-0805">Transcription regulation</keyword>
<sequence length="182" mass="19763">MSVEDRILAAALELLEEHGVARLTMEATAERAGVAKTTLYRRHRNAADLATAAIAHADSDVDAAAEHPDDLRAALLAFLRTFAAEREKVGLDVLGAMLSEPDGELLALHRERVVRPHRDRLAALVVAAQDRGEVRRDVDPLLAIELLVGSFFARHVAGRQMDPDAWAAAAVDLLWRGLEPGT</sequence>
<dbReference type="Gene3D" id="1.10.357.10">
    <property type="entry name" value="Tetracycline Repressor, domain 2"/>
    <property type="match status" value="1"/>
</dbReference>
<dbReference type="SUPFAM" id="SSF46689">
    <property type="entry name" value="Homeodomain-like"/>
    <property type="match status" value="1"/>
</dbReference>
<dbReference type="InterPro" id="IPR011075">
    <property type="entry name" value="TetR_C"/>
</dbReference>
<dbReference type="Gene3D" id="1.10.10.60">
    <property type="entry name" value="Homeodomain-like"/>
    <property type="match status" value="1"/>
</dbReference>
<feature type="domain" description="HTH tetR-type" evidence="4">
    <location>
        <begin position="1"/>
        <end position="61"/>
    </location>
</feature>
<dbReference type="AlphaFoldDB" id="A0A6J7FVI7"/>
<dbReference type="GO" id="GO:0003700">
    <property type="term" value="F:DNA-binding transcription factor activity"/>
    <property type="evidence" value="ECO:0007669"/>
    <property type="project" value="TreeGrafter"/>
</dbReference>
<dbReference type="InterPro" id="IPR050109">
    <property type="entry name" value="HTH-type_TetR-like_transc_reg"/>
</dbReference>
<evidence type="ECO:0000259" key="4">
    <source>
        <dbReference type="PROSITE" id="PS50977"/>
    </source>
</evidence>
<dbReference type="Pfam" id="PF16859">
    <property type="entry name" value="TetR_C_11"/>
    <property type="match status" value="1"/>
</dbReference>
<keyword evidence="3" id="KW-0804">Transcription</keyword>
<dbReference type="PANTHER" id="PTHR30055:SF148">
    <property type="entry name" value="TETR-FAMILY TRANSCRIPTIONAL REGULATOR"/>
    <property type="match status" value="1"/>
</dbReference>
<dbReference type="SUPFAM" id="SSF48498">
    <property type="entry name" value="Tetracyclin repressor-like, C-terminal domain"/>
    <property type="match status" value="1"/>
</dbReference>
<dbReference type="InterPro" id="IPR009057">
    <property type="entry name" value="Homeodomain-like_sf"/>
</dbReference>
<evidence type="ECO:0000256" key="1">
    <source>
        <dbReference type="ARBA" id="ARBA00023015"/>
    </source>
</evidence>
<evidence type="ECO:0000256" key="2">
    <source>
        <dbReference type="ARBA" id="ARBA00023125"/>
    </source>
</evidence>